<evidence type="ECO:0000313" key="4">
    <source>
        <dbReference type="EMBL" id="EWM54400.1"/>
    </source>
</evidence>
<comment type="caution">
    <text evidence="4">The sequence shown here is derived from an EMBL/GenBank/DDBJ whole genome shotgun (WGS) entry which is preliminary data.</text>
</comment>
<feature type="signal peptide" evidence="2">
    <location>
        <begin position="1"/>
        <end position="20"/>
    </location>
</feature>
<evidence type="ECO:0000256" key="2">
    <source>
        <dbReference type="SAM" id="SignalP"/>
    </source>
</evidence>
<evidence type="ECO:0000313" key="5">
    <source>
        <dbReference type="Proteomes" id="UP000019365"/>
    </source>
</evidence>
<dbReference type="Proteomes" id="UP000019365">
    <property type="component" value="Unassembled WGS sequence"/>
</dbReference>
<dbReference type="GO" id="GO:0004040">
    <property type="term" value="F:amidase activity"/>
    <property type="evidence" value="ECO:0007669"/>
    <property type="project" value="InterPro"/>
</dbReference>
<dbReference type="SMART" id="SM00047">
    <property type="entry name" value="LYZ2"/>
    <property type="match status" value="1"/>
</dbReference>
<proteinExistence type="predicted"/>
<dbReference type="AlphaFoldDB" id="W7V046"/>
<dbReference type="OrthoDB" id="9794294at2"/>
<dbReference type="Pfam" id="PF01832">
    <property type="entry name" value="Glucosaminidase"/>
    <property type="match status" value="1"/>
</dbReference>
<organism evidence="4 5">
    <name type="scientific">Ruminococcus flavefaciens 007c</name>
    <dbReference type="NCBI Taxonomy" id="1341157"/>
    <lineage>
        <taxon>Bacteria</taxon>
        <taxon>Bacillati</taxon>
        <taxon>Bacillota</taxon>
        <taxon>Clostridia</taxon>
        <taxon>Eubacteriales</taxon>
        <taxon>Oscillospiraceae</taxon>
        <taxon>Ruminococcus</taxon>
    </lineage>
</organism>
<dbReference type="InterPro" id="IPR002901">
    <property type="entry name" value="MGlyc_endo_b_GlcNAc-like_dom"/>
</dbReference>
<reference evidence="4 5" key="1">
    <citation type="journal article" date="2014" name="PLoS ONE">
        <title>Rumen cellulosomics: divergent fiber-degrading strategies revealed by comparative genome-wide analysis of six ruminococcal strains.</title>
        <authorList>
            <person name="Dassa B."/>
            <person name="Borovok I."/>
            <person name="Ruimy-Israeli V."/>
            <person name="Lamed R."/>
            <person name="Flint H.J."/>
            <person name="Duncan S.H."/>
            <person name="Henrissat B."/>
            <person name="Coutinho P."/>
            <person name="Morrison M."/>
            <person name="Mosoni P."/>
            <person name="Yeoman C.J."/>
            <person name="White B.A."/>
            <person name="Bayer E.A."/>
        </authorList>
    </citation>
    <scope>NUCLEOTIDE SEQUENCE [LARGE SCALE GENOMIC DNA]</scope>
    <source>
        <strain evidence="4 5">007c</strain>
    </source>
</reference>
<protein>
    <recommendedName>
        <fullName evidence="3">Mannosyl-glycoprotein endo-beta-N-acetylglucosamidase-like domain-containing protein</fullName>
    </recommendedName>
</protein>
<evidence type="ECO:0000259" key="3">
    <source>
        <dbReference type="SMART" id="SM00047"/>
    </source>
</evidence>
<dbReference type="Gene3D" id="2.10.70.40">
    <property type="entry name" value="peptidoglycan hydrolase"/>
    <property type="match status" value="1"/>
</dbReference>
<dbReference type="InterPro" id="IPR051056">
    <property type="entry name" value="Glycosyl_Hydrolase_73"/>
</dbReference>
<evidence type="ECO:0000256" key="1">
    <source>
        <dbReference type="ARBA" id="ARBA00022801"/>
    </source>
</evidence>
<dbReference type="PRINTS" id="PR01002">
    <property type="entry name" value="FLGFLGJ"/>
</dbReference>
<dbReference type="Gene3D" id="1.10.530.10">
    <property type="match status" value="1"/>
</dbReference>
<name>W7V046_RUMFL</name>
<dbReference type="RefSeq" id="WP_051456525.1">
    <property type="nucleotide sequence ID" value="NZ_ATAX01000016.1"/>
</dbReference>
<accession>W7V046</accession>
<dbReference type="EMBL" id="ATAX01000016">
    <property type="protein sequence ID" value="EWM54400.1"/>
    <property type="molecule type" value="Genomic_DNA"/>
</dbReference>
<dbReference type="PATRIC" id="fig|1341157.4.peg.1068"/>
<dbReference type="SUPFAM" id="SSF158634">
    <property type="entry name" value="RPA2825-like"/>
    <property type="match status" value="2"/>
</dbReference>
<sequence length="326" mass="35467">MKKTAAAFLASLMCMGCVTAVSSPSLVKPVSAYAITQSQQDFIDNLGNAAQKNYSKYKILPSMTVAQAILESSWGKSTLSKKYYNFFGMKAGSNYKGETVTLKTTEEINGKIVTVNGTFRVYHSFNQGIEGYYQFITGYSRYSNLIGETDYKAACRKIREDGWATDSKYTTKLINLIETYGLTRFDPQGGGGSVTGIYFKACSSSYNSIVDALNSIGVDSSFAYRKRIAEANGITNYTGTAAQNTKLLNLLKQGKLINPDAKTYFPPCSKSYSSIVDALNSIGADSSYSYRKKIAAANNISNYSGTAAQNTQMLNSLKAGQLVKPN</sequence>
<dbReference type="eggNOG" id="COG1705">
    <property type="taxonomic scope" value="Bacteria"/>
</dbReference>
<feature type="chain" id="PRO_5039023129" description="Mannosyl-glycoprotein endo-beta-N-acetylglucosamidase-like domain-containing protein" evidence="2">
    <location>
        <begin position="21"/>
        <end position="326"/>
    </location>
</feature>
<dbReference type="PANTHER" id="PTHR33308:SF10">
    <property type="entry name" value="EXO-GLUCOSAMINIDASE LYTG"/>
    <property type="match status" value="1"/>
</dbReference>
<dbReference type="PANTHER" id="PTHR33308">
    <property type="entry name" value="PEPTIDOGLYCAN HYDROLASE FLGJ"/>
    <property type="match status" value="1"/>
</dbReference>
<keyword evidence="1" id="KW-0378">Hydrolase</keyword>
<keyword evidence="2" id="KW-0732">Signal</keyword>
<keyword evidence="5" id="KW-1185">Reference proteome</keyword>
<gene>
    <name evidence="4" type="ORF">RF007C_12385</name>
</gene>
<feature type="domain" description="Mannosyl-glycoprotein endo-beta-N-acetylglucosamidase-like" evidence="3">
    <location>
        <begin position="32"/>
        <end position="186"/>
    </location>
</feature>